<evidence type="ECO:0000313" key="1">
    <source>
        <dbReference type="EMBL" id="RAX40730.1"/>
    </source>
</evidence>
<evidence type="ECO:0000313" key="2">
    <source>
        <dbReference type="Proteomes" id="UP000251205"/>
    </source>
</evidence>
<proteinExistence type="predicted"/>
<dbReference type="EMBL" id="QMKK01000037">
    <property type="protein sequence ID" value="RAX40730.1"/>
    <property type="molecule type" value="Genomic_DNA"/>
</dbReference>
<gene>
    <name evidence="1" type="ORF">DQ393_15250</name>
</gene>
<reference evidence="1 2" key="1">
    <citation type="submission" date="2018-06" db="EMBL/GenBank/DDBJ databases">
        <title>Whole Genome Sequence of an efficient microsymbiont, Rhizobium tropici.</title>
        <authorList>
            <person name="Srinivasan R."/>
            <person name="Singh H.V."/>
            <person name="Srivastava R."/>
            <person name="Kumari B."/>
            <person name="Radhakrishna A."/>
        </authorList>
    </citation>
    <scope>NUCLEOTIDE SEQUENCE [LARGE SCALE GENOMIC DNA]</scope>
    <source>
        <strain evidence="1 2">IGFRI Rhizo-19</strain>
    </source>
</reference>
<name>A0A329YJN4_RHITR</name>
<accession>A0A329YJN4</accession>
<sequence length="62" mass="6869">MLQISDGILKENKRFKTTLAVDSASLQLFSSCQNRYPIPAQLATPLKADQRARNGDFDEGAK</sequence>
<dbReference type="Proteomes" id="UP000251205">
    <property type="component" value="Unassembled WGS sequence"/>
</dbReference>
<dbReference type="AlphaFoldDB" id="A0A329YJN4"/>
<organism evidence="1 2">
    <name type="scientific">Rhizobium tropici</name>
    <dbReference type="NCBI Taxonomy" id="398"/>
    <lineage>
        <taxon>Bacteria</taxon>
        <taxon>Pseudomonadati</taxon>
        <taxon>Pseudomonadota</taxon>
        <taxon>Alphaproteobacteria</taxon>
        <taxon>Hyphomicrobiales</taxon>
        <taxon>Rhizobiaceae</taxon>
        <taxon>Rhizobium/Agrobacterium group</taxon>
        <taxon>Rhizobium</taxon>
    </lineage>
</organism>
<protein>
    <submittedName>
        <fullName evidence="1">Uncharacterized protein</fullName>
    </submittedName>
</protein>
<comment type="caution">
    <text evidence="1">The sequence shown here is derived from an EMBL/GenBank/DDBJ whole genome shotgun (WGS) entry which is preliminary data.</text>
</comment>